<reference evidence="4 5" key="1">
    <citation type="submission" date="2017-06" db="EMBL/GenBank/DDBJ databases">
        <authorList>
            <person name="Kim H.J."/>
            <person name="Triplett B.A."/>
        </authorList>
    </citation>
    <scope>NUCLEOTIDE SEQUENCE [LARGE SCALE GENOMIC DNA]</scope>
    <source>
        <strain evidence="4 5">CGMCC 4.5593</strain>
    </source>
</reference>
<evidence type="ECO:0000256" key="1">
    <source>
        <dbReference type="ARBA" id="ARBA00022801"/>
    </source>
</evidence>
<name>A0A239NDB3_9ACTN</name>
<dbReference type="AlphaFoldDB" id="A0A239NDB3"/>
<dbReference type="PANTHER" id="PTHR43798">
    <property type="entry name" value="MONOACYLGLYCEROL LIPASE"/>
    <property type="match status" value="1"/>
</dbReference>
<evidence type="ECO:0000313" key="4">
    <source>
        <dbReference type="EMBL" id="SNT52957.1"/>
    </source>
</evidence>
<dbReference type="RefSeq" id="WP_179266299.1">
    <property type="nucleotide sequence ID" value="NZ_FZPH01000008.1"/>
</dbReference>
<gene>
    <name evidence="4" type="ORF">SAMN05421812_108194</name>
</gene>
<dbReference type="Gene3D" id="3.40.50.1820">
    <property type="entry name" value="alpha/beta hydrolase"/>
    <property type="match status" value="1"/>
</dbReference>
<keyword evidence="5" id="KW-1185">Reference proteome</keyword>
<proteinExistence type="predicted"/>
<dbReference type="InterPro" id="IPR000073">
    <property type="entry name" value="AB_hydrolase_1"/>
</dbReference>
<dbReference type="GO" id="GO:0016787">
    <property type="term" value="F:hydrolase activity"/>
    <property type="evidence" value="ECO:0007669"/>
    <property type="project" value="UniProtKB-KW"/>
</dbReference>
<sequence>MERFLDVGADSVWVSDPGGAGTPVVLVHPGWGDASIWDGVLARLPTSIRPIRYDNRGYGRSPAPTQPFSWHDDLVAVTDGLADAVIVGHSGGGAAAIGLALSCPERVGSLLLVTPVPGLSTTSSPGSTPCSPPTTGTG</sequence>
<dbReference type="SUPFAM" id="SSF53474">
    <property type="entry name" value="alpha/beta-Hydrolases"/>
    <property type="match status" value="1"/>
</dbReference>
<dbReference type="Pfam" id="PF12697">
    <property type="entry name" value="Abhydrolase_6"/>
    <property type="match status" value="1"/>
</dbReference>
<dbReference type="EMBL" id="FZPH01000008">
    <property type="protein sequence ID" value="SNT52957.1"/>
    <property type="molecule type" value="Genomic_DNA"/>
</dbReference>
<evidence type="ECO:0000313" key="5">
    <source>
        <dbReference type="Proteomes" id="UP000198362"/>
    </source>
</evidence>
<feature type="domain" description="AB hydrolase-1" evidence="3">
    <location>
        <begin position="24"/>
        <end position="118"/>
    </location>
</feature>
<dbReference type="InterPro" id="IPR050266">
    <property type="entry name" value="AB_hydrolase_sf"/>
</dbReference>
<accession>A0A239NDB3</accession>
<protein>
    <submittedName>
        <fullName evidence="4">Alpha/beta hydrolase family protein</fullName>
    </submittedName>
</protein>
<dbReference type="InterPro" id="IPR029058">
    <property type="entry name" value="AB_hydrolase_fold"/>
</dbReference>
<dbReference type="Proteomes" id="UP000198362">
    <property type="component" value="Unassembled WGS sequence"/>
</dbReference>
<dbReference type="PANTHER" id="PTHR43798:SF31">
    <property type="entry name" value="AB HYDROLASE SUPERFAMILY PROTEIN YCLE"/>
    <property type="match status" value="1"/>
</dbReference>
<evidence type="ECO:0000256" key="2">
    <source>
        <dbReference type="SAM" id="MobiDB-lite"/>
    </source>
</evidence>
<dbReference type="GO" id="GO:0016020">
    <property type="term" value="C:membrane"/>
    <property type="evidence" value="ECO:0007669"/>
    <property type="project" value="TreeGrafter"/>
</dbReference>
<evidence type="ECO:0000259" key="3">
    <source>
        <dbReference type="Pfam" id="PF12697"/>
    </source>
</evidence>
<organism evidence="4 5">
    <name type="scientific">Asanoa hainanensis</name>
    <dbReference type="NCBI Taxonomy" id="560556"/>
    <lineage>
        <taxon>Bacteria</taxon>
        <taxon>Bacillati</taxon>
        <taxon>Actinomycetota</taxon>
        <taxon>Actinomycetes</taxon>
        <taxon>Micromonosporales</taxon>
        <taxon>Micromonosporaceae</taxon>
        <taxon>Asanoa</taxon>
    </lineage>
</organism>
<feature type="region of interest" description="Disordered" evidence="2">
    <location>
        <begin position="118"/>
        <end position="138"/>
    </location>
</feature>
<keyword evidence="1 4" id="KW-0378">Hydrolase</keyword>